<sequence length="65" mass="7213">MLLLPMKMLSLDLSFVDFGYGLFRVVPDFTDTSSGGQGDLACWDSKTTFSPKAVLPEVIVRFPVR</sequence>
<dbReference type="EMBL" id="BPPX01000007">
    <property type="protein sequence ID" value="GJC81600.1"/>
    <property type="molecule type" value="Genomic_DNA"/>
</dbReference>
<evidence type="ECO:0000313" key="1">
    <source>
        <dbReference type="EMBL" id="GJC81600.1"/>
    </source>
</evidence>
<gene>
    <name evidence="1" type="ORF">ColLi_04438</name>
</gene>
<proteinExistence type="predicted"/>
<accession>A0AA37GJ49</accession>
<evidence type="ECO:0000313" key="2">
    <source>
        <dbReference type="Proteomes" id="UP001055172"/>
    </source>
</evidence>
<comment type="caution">
    <text evidence="1">The sequence shown here is derived from an EMBL/GenBank/DDBJ whole genome shotgun (WGS) entry which is preliminary data.</text>
</comment>
<reference evidence="1 2" key="1">
    <citation type="submission" date="2021-07" db="EMBL/GenBank/DDBJ databases">
        <title>Genome data of Colletotrichum spaethianum.</title>
        <authorList>
            <person name="Utami Y.D."/>
            <person name="Hiruma K."/>
        </authorList>
    </citation>
    <scope>NUCLEOTIDE SEQUENCE [LARGE SCALE GENOMIC DNA]</scope>
    <source>
        <strain evidence="1 2">MAFF 242679</strain>
    </source>
</reference>
<protein>
    <submittedName>
        <fullName evidence="1">Uncharacterized protein</fullName>
    </submittedName>
</protein>
<dbReference type="Proteomes" id="UP001055172">
    <property type="component" value="Unassembled WGS sequence"/>
</dbReference>
<name>A0AA37GJ49_9PEZI</name>
<dbReference type="AlphaFoldDB" id="A0AA37GJ49"/>
<organism evidence="1 2">
    <name type="scientific">Colletotrichum liriopes</name>
    <dbReference type="NCBI Taxonomy" id="708192"/>
    <lineage>
        <taxon>Eukaryota</taxon>
        <taxon>Fungi</taxon>
        <taxon>Dikarya</taxon>
        <taxon>Ascomycota</taxon>
        <taxon>Pezizomycotina</taxon>
        <taxon>Sordariomycetes</taxon>
        <taxon>Hypocreomycetidae</taxon>
        <taxon>Glomerellales</taxon>
        <taxon>Glomerellaceae</taxon>
        <taxon>Colletotrichum</taxon>
        <taxon>Colletotrichum spaethianum species complex</taxon>
    </lineage>
</organism>
<keyword evidence="2" id="KW-1185">Reference proteome</keyword>